<keyword evidence="4" id="KW-1185">Reference proteome</keyword>
<evidence type="ECO:0000313" key="4">
    <source>
        <dbReference type="Proteomes" id="UP000625711"/>
    </source>
</evidence>
<reference evidence="3" key="1">
    <citation type="submission" date="2019-04" db="EMBL/GenBank/DDBJ databases">
        <title>Identification and expression profiles of neuropeptides and their G protein-coupled receptors in the Red palm weevil Rhynchophorus ferrugineus (Coleoptera: Curculionidae).</title>
        <authorList>
            <person name="Zhang H."/>
            <person name="Bai J."/>
            <person name="Huang S."/>
            <person name="Hou Y."/>
        </authorList>
    </citation>
    <scope>NUCLEOTIDE SEQUENCE</scope>
</reference>
<name>A0A5Q0TWZ9_RHYFE</name>
<organism evidence="3">
    <name type="scientific">Rhynchophorus ferrugineus</name>
    <name type="common">Red palm weevil</name>
    <name type="synonym">Curculio ferrugineus</name>
    <dbReference type="NCBI Taxonomy" id="354439"/>
    <lineage>
        <taxon>Eukaryota</taxon>
        <taxon>Metazoa</taxon>
        <taxon>Ecdysozoa</taxon>
        <taxon>Arthropoda</taxon>
        <taxon>Hexapoda</taxon>
        <taxon>Insecta</taxon>
        <taxon>Pterygota</taxon>
        <taxon>Neoptera</taxon>
        <taxon>Endopterygota</taxon>
        <taxon>Coleoptera</taxon>
        <taxon>Polyphaga</taxon>
        <taxon>Cucujiformia</taxon>
        <taxon>Curculionidae</taxon>
        <taxon>Dryophthorinae</taxon>
        <taxon>Rhynchophorus</taxon>
    </lineage>
</organism>
<gene>
    <name evidence="3" type="primary">MS</name>
    <name evidence="2" type="ORF">GWI33_003364</name>
</gene>
<dbReference type="EMBL" id="JAACXV010000003">
    <property type="protein sequence ID" value="KAF7287726.1"/>
    <property type="molecule type" value="Genomic_DNA"/>
</dbReference>
<keyword evidence="1" id="KW-0732">Signal</keyword>
<protein>
    <submittedName>
        <fullName evidence="3">Myosuppressin</fullName>
    </submittedName>
</protein>
<evidence type="ECO:0000313" key="2">
    <source>
        <dbReference type="EMBL" id="KAF7287726.1"/>
    </source>
</evidence>
<feature type="signal peptide" evidence="1">
    <location>
        <begin position="1"/>
        <end position="24"/>
    </location>
</feature>
<dbReference type="EMBL" id="MK751559">
    <property type="protein sequence ID" value="QGA72563.1"/>
    <property type="molecule type" value="mRNA"/>
</dbReference>
<dbReference type="AlphaFoldDB" id="A0A5Q0TWZ9"/>
<evidence type="ECO:0000313" key="3">
    <source>
        <dbReference type="EMBL" id="QGA72563.1"/>
    </source>
</evidence>
<dbReference type="Proteomes" id="UP000625711">
    <property type="component" value="Unassembled WGS sequence"/>
</dbReference>
<sequence>MRSVLMMIIFGAVVGLLGLSRGSASIINCPPSGDFRPDTNPKLIQLCSLVEQTLLDSSKDRYLTRMTDEKSLNAKRQDMDHVFWRFGRSGL</sequence>
<reference evidence="2" key="2">
    <citation type="submission" date="2020-08" db="EMBL/GenBank/DDBJ databases">
        <title>Genome sequencing and assembly of the red palm weevil Rhynchophorus ferrugineus.</title>
        <authorList>
            <person name="Dias G.B."/>
            <person name="Bergman C.M."/>
            <person name="Manee M."/>
        </authorList>
    </citation>
    <scope>NUCLEOTIDE SEQUENCE</scope>
    <source>
        <strain evidence="2">AA-2017</strain>
        <tissue evidence="2">Whole larva</tissue>
    </source>
</reference>
<accession>A0A5Q0TWZ9</accession>
<proteinExistence type="evidence at transcript level"/>
<evidence type="ECO:0000256" key="1">
    <source>
        <dbReference type="SAM" id="SignalP"/>
    </source>
</evidence>
<feature type="chain" id="PRO_5036149775" evidence="1">
    <location>
        <begin position="25"/>
        <end position="91"/>
    </location>
</feature>
<dbReference type="OrthoDB" id="6355109at2759"/>